<dbReference type="InterPro" id="IPR036390">
    <property type="entry name" value="WH_DNA-bd_sf"/>
</dbReference>
<dbReference type="PRINTS" id="PR00035">
    <property type="entry name" value="HTHGNTR"/>
</dbReference>
<dbReference type="PANTHER" id="PTHR44846:SF1">
    <property type="entry name" value="MANNOSYL-D-GLYCERATE TRANSPORT_METABOLISM SYSTEM REPRESSOR MNGR-RELATED"/>
    <property type="match status" value="1"/>
</dbReference>
<reference evidence="5 6" key="1">
    <citation type="submission" date="2017-08" db="EMBL/GenBank/DDBJ databases">
        <title>The complete genome sequence of Nocardiopsis gilva YIM 90087.</title>
        <authorList>
            <person name="Yin M."/>
            <person name="Tang S."/>
        </authorList>
    </citation>
    <scope>NUCLEOTIDE SEQUENCE [LARGE SCALE GENOMIC DNA]</scope>
    <source>
        <strain evidence="5 6">YIM 90087</strain>
    </source>
</reference>
<dbReference type="InterPro" id="IPR036388">
    <property type="entry name" value="WH-like_DNA-bd_sf"/>
</dbReference>
<dbReference type="KEGG" id="ngv:CDO52_26760"/>
<sequence length="98" mass="10744">MVDARIPDGYGPDDELDYEGPEPIWLQLAAVLVARIEQGVYLPRRPIPGVDRLVQEFGIARGTVRKTVAFLEERGYVRAVSGKGTFVTERPGSGSDAE</sequence>
<proteinExistence type="predicted"/>
<evidence type="ECO:0000313" key="5">
    <source>
        <dbReference type="EMBL" id="ASU85920.1"/>
    </source>
</evidence>
<dbReference type="RefSeq" id="WP_017618349.1">
    <property type="nucleotide sequence ID" value="NZ_ANBG01000164.1"/>
</dbReference>
<dbReference type="GO" id="GO:0003700">
    <property type="term" value="F:DNA-binding transcription factor activity"/>
    <property type="evidence" value="ECO:0007669"/>
    <property type="project" value="InterPro"/>
</dbReference>
<organism evidence="5 6">
    <name type="scientific">Nocardiopsis gilva YIM 90087</name>
    <dbReference type="NCBI Taxonomy" id="1235441"/>
    <lineage>
        <taxon>Bacteria</taxon>
        <taxon>Bacillati</taxon>
        <taxon>Actinomycetota</taxon>
        <taxon>Actinomycetes</taxon>
        <taxon>Streptosporangiales</taxon>
        <taxon>Nocardiopsidaceae</taxon>
        <taxon>Nocardiopsis</taxon>
    </lineage>
</organism>
<dbReference type="GO" id="GO:0003677">
    <property type="term" value="F:DNA binding"/>
    <property type="evidence" value="ECO:0007669"/>
    <property type="project" value="UniProtKB-KW"/>
</dbReference>
<evidence type="ECO:0000259" key="4">
    <source>
        <dbReference type="PROSITE" id="PS50949"/>
    </source>
</evidence>
<dbReference type="CDD" id="cd07377">
    <property type="entry name" value="WHTH_GntR"/>
    <property type="match status" value="1"/>
</dbReference>
<keyword evidence="1" id="KW-0805">Transcription regulation</keyword>
<dbReference type="Gene3D" id="1.10.10.10">
    <property type="entry name" value="Winged helix-like DNA-binding domain superfamily/Winged helix DNA-binding domain"/>
    <property type="match status" value="1"/>
</dbReference>
<dbReference type="InterPro" id="IPR050679">
    <property type="entry name" value="Bact_HTH_transcr_reg"/>
</dbReference>
<accession>A0A223SCT6</accession>
<evidence type="ECO:0000256" key="3">
    <source>
        <dbReference type="ARBA" id="ARBA00023163"/>
    </source>
</evidence>
<keyword evidence="2" id="KW-0238">DNA-binding</keyword>
<dbReference type="Proteomes" id="UP000215005">
    <property type="component" value="Chromosome"/>
</dbReference>
<dbReference type="GO" id="GO:0045892">
    <property type="term" value="P:negative regulation of DNA-templated transcription"/>
    <property type="evidence" value="ECO:0007669"/>
    <property type="project" value="TreeGrafter"/>
</dbReference>
<dbReference type="InterPro" id="IPR000524">
    <property type="entry name" value="Tscrpt_reg_HTH_GntR"/>
</dbReference>
<gene>
    <name evidence="5" type="ORF">CDO52_26760</name>
</gene>
<dbReference type="SUPFAM" id="SSF46785">
    <property type="entry name" value="Winged helix' DNA-binding domain"/>
    <property type="match status" value="1"/>
</dbReference>
<dbReference type="AlphaFoldDB" id="A0A223SCT6"/>
<evidence type="ECO:0000256" key="2">
    <source>
        <dbReference type="ARBA" id="ARBA00023125"/>
    </source>
</evidence>
<dbReference type="PROSITE" id="PS50949">
    <property type="entry name" value="HTH_GNTR"/>
    <property type="match status" value="1"/>
</dbReference>
<dbReference type="OrthoDB" id="4338617at2"/>
<dbReference type="Pfam" id="PF00392">
    <property type="entry name" value="GntR"/>
    <property type="match status" value="1"/>
</dbReference>
<dbReference type="PANTHER" id="PTHR44846">
    <property type="entry name" value="MANNOSYL-D-GLYCERATE TRANSPORT/METABOLISM SYSTEM REPRESSOR MNGR-RELATED"/>
    <property type="match status" value="1"/>
</dbReference>
<evidence type="ECO:0000256" key="1">
    <source>
        <dbReference type="ARBA" id="ARBA00023015"/>
    </source>
</evidence>
<name>A0A223SCT6_9ACTN</name>
<protein>
    <submittedName>
        <fullName evidence="5">GntR family transcriptional regulator</fullName>
    </submittedName>
</protein>
<dbReference type="SMART" id="SM00345">
    <property type="entry name" value="HTH_GNTR"/>
    <property type="match status" value="1"/>
</dbReference>
<dbReference type="EMBL" id="CP022753">
    <property type="protein sequence ID" value="ASU85920.1"/>
    <property type="molecule type" value="Genomic_DNA"/>
</dbReference>
<evidence type="ECO:0000313" key="6">
    <source>
        <dbReference type="Proteomes" id="UP000215005"/>
    </source>
</evidence>
<keyword evidence="6" id="KW-1185">Reference proteome</keyword>
<keyword evidence="3" id="KW-0804">Transcription</keyword>
<feature type="domain" description="HTH gntR-type" evidence="4">
    <location>
        <begin position="22"/>
        <end position="90"/>
    </location>
</feature>